<evidence type="ECO:0000313" key="3">
    <source>
        <dbReference type="Proteomes" id="UP001148838"/>
    </source>
</evidence>
<sequence length="177" mass="19887">MAYTTREKKAGRGERKVGEKEGCLIQEAVGTKMRGRILEGEARPTSWRKAIIIPIFKKGNIKDCTNYRGISLLNSGYKNFSRIIALKLEAHYKTLIDIETCNEERVNVCSKDEQELSEHLFVMNRYTETNVPDIIAKTIREGKELLKDRKAYTCVGDDNGDGGGGGDNDGDDQRPEV</sequence>
<name>A0ABQ8RZZ0_PERAM</name>
<dbReference type="Proteomes" id="UP001148838">
    <property type="component" value="Unassembled WGS sequence"/>
</dbReference>
<evidence type="ECO:0000256" key="1">
    <source>
        <dbReference type="SAM" id="MobiDB-lite"/>
    </source>
</evidence>
<protein>
    <submittedName>
        <fullName evidence="2">Uncharacterized protein</fullName>
    </submittedName>
</protein>
<organism evidence="2 3">
    <name type="scientific">Periplaneta americana</name>
    <name type="common">American cockroach</name>
    <name type="synonym">Blatta americana</name>
    <dbReference type="NCBI Taxonomy" id="6978"/>
    <lineage>
        <taxon>Eukaryota</taxon>
        <taxon>Metazoa</taxon>
        <taxon>Ecdysozoa</taxon>
        <taxon>Arthropoda</taxon>
        <taxon>Hexapoda</taxon>
        <taxon>Insecta</taxon>
        <taxon>Pterygota</taxon>
        <taxon>Neoptera</taxon>
        <taxon>Polyneoptera</taxon>
        <taxon>Dictyoptera</taxon>
        <taxon>Blattodea</taxon>
        <taxon>Blattoidea</taxon>
        <taxon>Blattidae</taxon>
        <taxon>Blattinae</taxon>
        <taxon>Periplaneta</taxon>
    </lineage>
</organism>
<proteinExistence type="predicted"/>
<evidence type="ECO:0000313" key="2">
    <source>
        <dbReference type="EMBL" id="KAJ4427237.1"/>
    </source>
</evidence>
<dbReference type="EMBL" id="JAJSOF020000038">
    <property type="protein sequence ID" value="KAJ4427237.1"/>
    <property type="molecule type" value="Genomic_DNA"/>
</dbReference>
<gene>
    <name evidence="2" type="ORF">ANN_24855</name>
</gene>
<keyword evidence="3" id="KW-1185">Reference proteome</keyword>
<feature type="region of interest" description="Disordered" evidence="1">
    <location>
        <begin position="153"/>
        <end position="177"/>
    </location>
</feature>
<accession>A0ABQ8RZZ0</accession>
<comment type="caution">
    <text evidence="2">The sequence shown here is derived from an EMBL/GenBank/DDBJ whole genome shotgun (WGS) entry which is preliminary data.</text>
</comment>
<reference evidence="2 3" key="1">
    <citation type="journal article" date="2022" name="Allergy">
        <title>Genome assembly and annotation of Periplaneta americana reveal a comprehensive cockroach allergen profile.</title>
        <authorList>
            <person name="Wang L."/>
            <person name="Xiong Q."/>
            <person name="Saelim N."/>
            <person name="Wang L."/>
            <person name="Nong W."/>
            <person name="Wan A.T."/>
            <person name="Shi M."/>
            <person name="Liu X."/>
            <person name="Cao Q."/>
            <person name="Hui J.H.L."/>
            <person name="Sookrung N."/>
            <person name="Leung T.F."/>
            <person name="Tungtrongchitr A."/>
            <person name="Tsui S.K.W."/>
        </authorList>
    </citation>
    <scope>NUCLEOTIDE SEQUENCE [LARGE SCALE GENOMIC DNA]</scope>
    <source>
        <strain evidence="2">PWHHKU_190912</strain>
    </source>
</reference>